<name>A0A8J5IQH9_9STRA</name>
<evidence type="ECO:0000313" key="1">
    <source>
        <dbReference type="EMBL" id="KAG6959024.1"/>
    </source>
</evidence>
<comment type="caution">
    <text evidence="1">The sequence shown here is derived from an EMBL/GenBank/DDBJ whole genome shotgun (WGS) entry which is preliminary data.</text>
</comment>
<accession>A0A8J5IQH9</accession>
<protein>
    <submittedName>
        <fullName evidence="1">Uncharacterized protein</fullName>
    </submittedName>
</protein>
<dbReference type="AlphaFoldDB" id="A0A8J5IQH9"/>
<gene>
    <name evidence="1" type="ORF">JG688_00010272</name>
</gene>
<dbReference type="EMBL" id="JAENGY010000638">
    <property type="protein sequence ID" value="KAG6959024.1"/>
    <property type="molecule type" value="Genomic_DNA"/>
</dbReference>
<reference evidence="1" key="1">
    <citation type="submission" date="2021-01" db="EMBL/GenBank/DDBJ databases">
        <title>Phytophthora aleatoria, a newly-described species from Pinus radiata is distinct from Phytophthora cactorum isolates based on comparative genomics.</title>
        <authorList>
            <person name="Mcdougal R."/>
            <person name="Panda P."/>
            <person name="Williams N."/>
            <person name="Studholme D.J."/>
        </authorList>
    </citation>
    <scope>NUCLEOTIDE SEQUENCE</scope>
    <source>
        <strain evidence="1">NZFS 4037</strain>
    </source>
</reference>
<dbReference type="Proteomes" id="UP000709295">
    <property type="component" value="Unassembled WGS sequence"/>
</dbReference>
<sequence>MHRSSDERHRRWWFPRDYHVAPREPSGRNHDRRNRPGCSWRPWPRCILAKFTQT</sequence>
<organism evidence="1 2">
    <name type="scientific">Phytophthora aleatoria</name>
    <dbReference type="NCBI Taxonomy" id="2496075"/>
    <lineage>
        <taxon>Eukaryota</taxon>
        <taxon>Sar</taxon>
        <taxon>Stramenopiles</taxon>
        <taxon>Oomycota</taxon>
        <taxon>Peronosporomycetes</taxon>
        <taxon>Peronosporales</taxon>
        <taxon>Peronosporaceae</taxon>
        <taxon>Phytophthora</taxon>
    </lineage>
</organism>
<evidence type="ECO:0000313" key="2">
    <source>
        <dbReference type="Proteomes" id="UP000709295"/>
    </source>
</evidence>
<proteinExistence type="predicted"/>
<keyword evidence="2" id="KW-1185">Reference proteome</keyword>